<keyword evidence="3" id="KW-0804">Transcription</keyword>
<evidence type="ECO:0000313" key="5">
    <source>
        <dbReference type="EMBL" id="ABU58536.1"/>
    </source>
</evidence>
<evidence type="ECO:0000256" key="1">
    <source>
        <dbReference type="ARBA" id="ARBA00023015"/>
    </source>
</evidence>
<dbReference type="Pfam" id="PF13377">
    <property type="entry name" value="Peripla_BP_3"/>
    <property type="match status" value="1"/>
</dbReference>
<evidence type="ECO:0000259" key="4">
    <source>
        <dbReference type="PROSITE" id="PS50932"/>
    </source>
</evidence>
<dbReference type="KEGG" id="rca:Rcas_2456"/>
<dbReference type="PANTHER" id="PTHR30146:SF153">
    <property type="entry name" value="LACTOSE OPERON REPRESSOR"/>
    <property type="match status" value="1"/>
</dbReference>
<dbReference type="PROSITE" id="PS00356">
    <property type="entry name" value="HTH_LACI_1"/>
    <property type="match status" value="1"/>
</dbReference>
<organism evidence="5 6">
    <name type="scientific">Roseiflexus castenholzii (strain DSM 13941 / HLO8)</name>
    <dbReference type="NCBI Taxonomy" id="383372"/>
    <lineage>
        <taxon>Bacteria</taxon>
        <taxon>Bacillati</taxon>
        <taxon>Chloroflexota</taxon>
        <taxon>Chloroflexia</taxon>
        <taxon>Chloroflexales</taxon>
        <taxon>Roseiflexineae</taxon>
        <taxon>Roseiflexaceae</taxon>
        <taxon>Roseiflexus</taxon>
    </lineage>
</organism>
<dbReference type="Pfam" id="PF00356">
    <property type="entry name" value="LacI"/>
    <property type="match status" value="1"/>
</dbReference>
<reference evidence="5 6" key="1">
    <citation type="submission" date="2007-08" db="EMBL/GenBank/DDBJ databases">
        <title>Complete sequence of Roseiflexus castenholzii DSM 13941.</title>
        <authorList>
            <consortium name="US DOE Joint Genome Institute"/>
            <person name="Copeland A."/>
            <person name="Lucas S."/>
            <person name="Lapidus A."/>
            <person name="Barry K."/>
            <person name="Glavina del Rio T."/>
            <person name="Dalin E."/>
            <person name="Tice H."/>
            <person name="Pitluck S."/>
            <person name="Thompson L.S."/>
            <person name="Brettin T."/>
            <person name="Bruce D."/>
            <person name="Detter J.C."/>
            <person name="Han C."/>
            <person name="Tapia R."/>
            <person name="Schmutz J."/>
            <person name="Larimer F."/>
            <person name="Land M."/>
            <person name="Hauser L."/>
            <person name="Kyrpides N."/>
            <person name="Mikhailova N."/>
            <person name="Bryant D.A."/>
            <person name="Hanada S."/>
            <person name="Tsukatani Y."/>
            <person name="Richardson P."/>
        </authorList>
    </citation>
    <scope>NUCLEOTIDE SEQUENCE [LARGE SCALE GENOMIC DNA]</scope>
    <source>
        <strain evidence="6">DSM 13941 / HLO8</strain>
    </source>
</reference>
<dbReference type="Gene3D" id="1.10.260.40">
    <property type="entry name" value="lambda repressor-like DNA-binding domains"/>
    <property type="match status" value="1"/>
</dbReference>
<dbReference type="InterPro" id="IPR028082">
    <property type="entry name" value="Peripla_BP_I"/>
</dbReference>
<dbReference type="InterPro" id="IPR046335">
    <property type="entry name" value="LacI/GalR-like_sensor"/>
</dbReference>
<protein>
    <submittedName>
        <fullName evidence="5">Transcriptional regulator, LacI family</fullName>
    </submittedName>
</protein>
<dbReference type="Gene3D" id="3.40.50.2300">
    <property type="match status" value="2"/>
</dbReference>
<dbReference type="SMART" id="SM00354">
    <property type="entry name" value="HTH_LACI"/>
    <property type="match status" value="1"/>
</dbReference>
<accession>A7NLY8</accession>
<keyword evidence="6" id="KW-1185">Reference proteome</keyword>
<dbReference type="InterPro" id="IPR010982">
    <property type="entry name" value="Lambda_DNA-bd_dom_sf"/>
</dbReference>
<dbReference type="HOGENOM" id="CLU_037628_6_4_0"/>
<dbReference type="AlphaFoldDB" id="A7NLY8"/>
<dbReference type="STRING" id="383372.Rcas_2456"/>
<dbReference type="CDD" id="cd01392">
    <property type="entry name" value="HTH_LacI"/>
    <property type="match status" value="1"/>
</dbReference>
<evidence type="ECO:0000313" key="6">
    <source>
        <dbReference type="Proteomes" id="UP000000263"/>
    </source>
</evidence>
<dbReference type="GO" id="GO:0000976">
    <property type="term" value="F:transcription cis-regulatory region binding"/>
    <property type="evidence" value="ECO:0007669"/>
    <property type="project" value="TreeGrafter"/>
</dbReference>
<dbReference type="CDD" id="cd06267">
    <property type="entry name" value="PBP1_LacI_sugar_binding-like"/>
    <property type="match status" value="1"/>
</dbReference>
<dbReference type="EMBL" id="CP000804">
    <property type="protein sequence ID" value="ABU58536.1"/>
    <property type="molecule type" value="Genomic_DNA"/>
</dbReference>
<dbReference type="eggNOG" id="COG1609">
    <property type="taxonomic scope" value="Bacteria"/>
</dbReference>
<dbReference type="PROSITE" id="PS50932">
    <property type="entry name" value="HTH_LACI_2"/>
    <property type="match status" value="1"/>
</dbReference>
<dbReference type="PANTHER" id="PTHR30146">
    <property type="entry name" value="LACI-RELATED TRANSCRIPTIONAL REPRESSOR"/>
    <property type="match status" value="1"/>
</dbReference>
<name>A7NLY8_ROSCS</name>
<evidence type="ECO:0000256" key="2">
    <source>
        <dbReference type="ARBA" id="ARBA00023125"/>
    </source>
</evidence>
<feature type="domain" description="HTH lacI-type" evidence="4">
    <location>
        <begin position="13"/>
        <end position="68"/>
    </location>
</feature>
<keyword evidence="1" id="KW-0805">Transcription regulation</keyword>
<sequence length="352" mass="37195">MSNTRLSGRLMAVTLADVARRAGVSLATASRVLNGSARAVSDDMRARVTAAARELNYVPNAHAQALVRATTHTVGVIVHDVSDPYFAEILRGIQRSAADAGRLMIVCNTFREPQRELEYVHLLQMQRVEAIILAGSGLDDRAYCRALTESLDSFASLGGRVAVIGRHNIAADAVVPDNVGGARALARYLFDLGHRSFGVIDGPSLLTTSRDRRNGFVQALTASGIDLPPEAIVSGDFTRDGGARAAITLLERFPSITALFALNDVMAIGALAALRERGIAAPDQVSLVGFDDIPIAADVTPALTTVRVPMSQLGAEALTLALSNEETLRTVHLPTEIVVRQSTAPPSAASSG</sequence>
<keyword evidence="2" id="KW-0238">DNA-binding</keyword>
<dbReference type="PRINTS" id="PR00036">
    <property type="entry name" value="HTHLACI"/>
</dbReference>
<dbReference type="Proteomes" id="UP000000263">
    <property type="component" value="Chromosome"/>
</dbReference>
<proteinExistence type="predicted"/>
<evidence type="ECO:0000256" key="3">
    <source>
        <dbReference type="ARBA" id="ARBA00023163"/>
    </source>
</evidence>
<dbReference type="SUPFAM" id="SSF53822">
    <property type="entry name" value="Periplasmic binding protein-like I"/>
    <property type="match status" value="1"/>
</dbReference>
<dbReference type="InterPro" id="IPR000843">
    <property type="entry name" value="HTH_LacI"/>
</dbReference>
<dbReference type="GO" id="GO:0003700">
    <property type="term" value="F:DNA-binding transcription factor activity"/>
    <property type="evidence" value="ECO:0007669"/>
    <property type="project" value="TreeGrafter"/>
</dbReference>
<dbReference type="SUPFAM" id="SSF47413">
    <property type="entry name" value="lambda repressor-like DNA-binding domains"/>
    <property type="match status" value="1"/>
</dbReference>
<gene>
    <name evidence="5" type="ordered locus">Rcas_2456</name>
</gene>